<name>X1MGL0_9ZZZZ</name>
<dbReference type="AlphaFoldDB" id="X1MGL0"/>
<comment type="caution">
    <text evidence="1">The sequence shown here is derived from an EMBL/GenBank/DDBJ whole genome shotgun (WGS) entry which is preliminary data.</text>
</comment>
<accession>X1MGL0</accession>
<sequence length="70" mass="7807">MGKPSKLIGLLTHDPKLLKYLLSDAGLKQKYCKLPDDIELEMKEAVGRFGLSEAEFIALGVIHLLGEVRR</sequence>
<evidence type="ECO:0000313" key="1">
    <source>
        <dbReference type="EMBL" id="GAI05474.1"/>
    </source>
</evidence>
<protein>
    <submittedName>
        <fullName evidence="1">Uncharacterized protein</fullName>
    </submittedName>
</protein>
<reference evidence="1" key="1">
    <citation type="journal article" date="2014" name="Front. Microbiol.">
        <title>High frequency of phylogenetically diverse reductive dehalogenase-homologous genes in deep subseafloor sedimentary metagenomes.</title>
        <authorList>
            <person name="Kawai M."/>
            <person name="Futagami T."/>
            <person name="Toyoda A."/>
            <person name="Takaki Y."/>
            <person name="Nishi S."/>
            <person name="Hori S."/>
            <person name="Arai W."/>
            <person name="Tsubouchi T."/>
            <person name="Morono Y."/>
            <person name="Uchiyama I."/>
            <person name="Ito T."/>
            <person name="Fujiyama A."/>
            <person name="Inagaki F."/>
            <person name="Takami H."/>
        </authorList>
    </citation>
    <scope>NUCLEOTIDE SEQUENCE</scope>
    <source>
        <strain evidence="1">Expedition CK06-06</strain>
    </source>
</reference>
<organism evidence="1">
    <name type="scientific">marine sediment metagenome</name>
    <dbReference type="NCBI Taxonomy" id="412755"/>
    <lineage>
        <taxon>unclassified sequences</taxon>
        <taxon>metagenomes</taxon>
        <taxon>ecological metagenomes</taxon>
    </lineage>
</organism>
<proteinExistence type="predicted"/>
<gene>
    <name evidence="1" type="ORF">S06H3_21411</name>
</gene>
<dbReference type="EMBL" id="BARV01011242">
    <property type="protein sequence ID" value="GAI05474.1"/>
    <property type="molecule type" value="Genomic_DNA"/>
</dbReference>